<dbReference type="Gene3D" id="2.60.200.20">
    <property type="match status" value="1"/>
</dbReference>
<dbReference type="SUPFAM" id="SSF49879">
    <property type="entry name" value="SMAD/FHA domain"/>
    <property type="match status" value="1"/>
</dbReference>
<proteinExistence type="predicted"/>
<evidence type="ECO:0000256" key="3">
    <source>
        <dbReference type="ARBA" id="ARBA00022553"/>
    </source>
</evidence>
<evidence type="ECO:0000256" key="4">
    <source>
        <dbReference type="ARBA" id="ARBA00022692"/>
    </source>
</evidence>
<dbReference type="InterPro" id="IPR008984">
    <property type="entry name" value="SMAD_FHA_dom_sf"/>
</dbReference>
<dbReference type="PANTHER" id="PTHR36115">
    <property type="entry name" value="PROLINE-RICH ANTIGEN HOMOLOG-RELATED"/>
    <property type="match status" value="1"/>
</dbReference>
<sequence>MSNEGLGLLPAPLGRRSAAFLIDALLVGIVAIPGIVSYPVVIGALLAGDTPPTLSIVLTVVGYALSLVLILVQIVVHGLRGVTIGKRMLGLRSVNVDTLAKPGFGRVALRALVLVVAATVVPGIGAVVLLASPLWAGKNTGRGWLDAIGRTWLLDVRAGLDPFDAKALRLARRELERAGQPAETEVPSLATGGEGRVAFVPGSRSRSSIVVGSAAGVAADAAPVAAPAVAQPAPTAAVAAPAASPRAATVTPAAASVAAPAGPAARALLVDHDSIRYTVDGAALIGRNPTAHPAHPGLAVIAVSDSSFSMSKTHARLDVVDGGIRLTDLGSSNGSASVDSAGVAAPIAEGESAVIPWGGTMRLGDRAFAAYPASSEARGDA</sequence>
<dbReference type="InterPro" id="IPR051791">
    <property type="entry name" value="Pra-immunoreactive"/>
</dbReference>
<organism evidence="9 10">
    <name type="scientific">Conyzicola nivalis</name>
    <dbReference type="NCBI Taxonomy" id="1477021"/>
    <lineage>
        <taxon>Bacteria</taxon>
        <taxon>Bacillati</taxon>
        <taxon>Actinomycetota</taxon>
        <taxon>Actinomycetes</taxon>
        <taxon>Micrococcales</taxon>
        <taxon>Microbacteriaceae</taxon>
        <taxon>Conyzicola</taxon>
    </lineage>
</organism>
<keyword evidence="10" id="KW-1185">Reference proteome</keyword>
<feature type="transmembrane region" description="Helical" evidence="7">
    <location>
        <begin position="111"/>
        <end position="135"/>
    </location>
</feature>
<comment type="subcellular location">
    <subcellularLocation>
        <location evidence="1">Cell membrane</location>
        <topology evidence="1">Multi-pass membrane protein</topology>
    </subcellularLocation>
</comment>
<evidence type="ECO:0000256" key="5">
    <source>
        <dbReference type="ARBA" id="ARBA00022989"/>
    </source>
</evidence>
<evidence type="ECO:0000256" key="6">
    <source>
        <dbReference type="ARBA" id="ARBA00023136"/>
    </source>
</evidence>
<protein>
    <submittedName>
        <fullName evidence="9">RDD family membrane protein YckC</fullName>
    </submittedName>
</protein>
<gene>
    <name evidence="9" type="ORF">ABIE21_002778</name>
</gene>
<feature type="transmembrane region" description="Helical" evidence="7">
    <location>
        <begin position="53"/>
        <end position="79"/>
    </location>
</feature>
<keyword evidence="3" id="KW-0597">Phosphoprotein</keyword>
<dbReference type="CDD" id="cd00060">
    <property type="entry name" value="FHA"/>
    <property type="match status" value="1"/>
</dbReference>
<feature type="transmembrane region" description="Helical" evidence="7">
    <location>
        <begin position="20"/>
        <end position="47"/>
    </location>
</feature>
<dbReference type="InterPro" id="IPR000253">
    <property type="entry name" value="FHA_dom"/>
</dbReference>
<dbReference type="RefSeq" id="WP_354025420.1">
    <property type="nucleotide sequence ID" value="NZ_JBEPSJ010000003.1"/>
</dbReference>
<keyword evidence="2" id="KW-1003">Cell membrane</keyword>
<dbReference type="EMBL" id="JBEPSJ010000003">
    <property type="protein sequence ID" value="MET4583259.1"/>
    <property type="molecule type" value="Genomic_DNA"/>
</dbReference>
<keyword evidence="4 7" id="KW-0812">Transmembrane</keyword>
<comment type="caution">
    <text evidence="9">The sequence shown here is derived from an EMBL/GenBank/DDBJ whole genome shotgun (WGS) entry which is preliminary data.</text>
</comment>
<evidence type="ECO:0000313" key="10">
    <source>
        <dbReference type="Proteomes" id="UP001549257"/>
    </source>
</evidence>
<accession>A0ABV2QQD5</accession>
<evidence type="ECO:0000256" key="7">
    <source>
        <dbReference type="SAM" id="Phobius"/>
    </source>
</evidence>
<dbReference type="Pfam" id="PF06271">
    <property type="entry name" value="RDD"/>
    <property type="match status" value="1"/>
</dbReference>
<keyword evidence="6 7" id="KW-0472">Membrane</keyword>
<evidence type="ECO:0000256" key="2">
    <source>
        <dbReference type="ARBA" id="ARBA00022475"/>
    </source>
</evidence>
<dbReference type="Proteomes" id="UP001549257">
    <property type="component" value="Unassembled WGS sequence"/>
</dbReference>
<evidence type="ECO:0000313" key="9">
    <source>
        <dbReference type="EMBL" id="MET4583259.1"/>
    </source>
</evidence>
<keyword evidence="5 7" id="KW-1133">Transmembrane helix</keyword>
<feature type="domain" description="FHA" evidence="8">
    <location>
        <begin position="283"/>
        <end position="335"/>
    </location>
</feature>
<dbReference type="InterPro" id="IPR010432">
    <property type="entry name" value="RDD"/>
</dbReference>
<evidence type="ECO:0000256" key="1">
    <source>
        <dbReference type="ARBA" id="ARBA00004651"/>
    </source>
</evidence>
<reference evidence="9 10" key="1">
    <citation type="submission" date="2024-06" db="EMBL/GenBank/DDBJ databases">
        <title>Sorghum-associated microbial communities from plants grown in Nebraska, USA.</title>
        <authorList>
            <person name="Schachtman D."/>
        </authorList>
    </citation>
    <scope>NUCLEOTIDE SEQUENCE [LARGE SCALE GENOMIC DNA]</scope>
    <source>
        <strain evidence="9 10">2857</strain>
    </source>
</reference>
<dbReference type="PROSITE" id="PS50006">
    <property type="entry name" value="FHA_DOMAIN"/>
    <property type="match status" value="1"/>
</dbReference>
<evidence type="ECO:0000259" key="8">
    <source>
        <dbReference type="PROSITE" id="PS50006"/>
    </source>
</evidence>
<name>A0ABV2QQD5_9MICO</name>